<organism evidence="3 4">
    <name type="scientific">Vespula maculifrons</name>
    <name type="common">Eastern yellow jacket</name>
    <name type="synonym">Wasp</name>
    <dbReference type="NCBI Taxonomy" id="7453"/>
    <lineage>
        <taxon>Eukaryota</taxon>
        <taxon>Metazoa</taxon>
        <taxon>Ecdysozoa</taxon>
        <taxon>Arthropoda</taxon>
        <taxon>Hexapoda</taxon>
        <taxon>Insecta</taxon>
        <taxon>Pterygota</taxon>
        <taxon>Neoptera</taxon>
        <taxon>Endopterygota</taxon>
        <taxon>Hymenoptera</taxon>
        <taxon>Apocrita</taxon>
        <taxon>Aculeata</taxon>
        <taxon>Vespoidea</taxon>
        <taxon>Vespidae</taxon>
        <taxon>Vespinae</taxon>
        <taxon>Vespula</taxon>
    </lineage>
</organism>
<dbReference type="Proteomes" id="UP001607303">
    <property type="component" value="Unassembled WGS sequence"/>
</dbReference>
<accession>A0ABD2D3H7</accession>
<dbReference type="AlphaFoldDB" id="A0ABD2D3H7"/>
<evidence type="ECO:0000313" key="4">
    <source>
        <dbReference type="Proteomes" id="UP001607303"/>
    </source>
</evidence>
<name>A0ABD2D3H7_VESMC</name>
<gene>
    <name evidence="3" type="ORF">V1477_000085</name>
    <name evidence="2" type="ORF">V1477_011415</name>
    <name evidence="1" type="ORF">V1477_017743</name>
</gene>
<evidence type="ECO:0000313" key="3">
    <source>
        <dbReference type="EMBL" id="KAL2751609.1"/>
    </source>
</evidence>
<protein>
    <submittedName>
        <fullName evidence="3">DNA replication factor Cdt1-like</fullName>
    </submittedName>
</protein>
<proteinExistence type="predicted"/>
<sequence>MFSNVCFNVFEISLNEEQFLSRIQRAKSLFHCNTRLEKALQRLAEAKMISKSKSPDVFSTNKPTNSTKNKVNIMVRAKQTAKVLEMMTQTPDLDKEATLYSRLPELVFL</sequence>
<evidence type="ECO:0000313" key="1">
    <source>
        <dbReference type="EMBL" id="KAL2726316.1"/>
    </source>
</evidence>
<evidence type="ECO:0000313" key="2">
    <source>
        <dbReference type="EMBL" id="KAL2738056.1"/>
    </source>
</evidence>
<dbReference type="EMBL" id="JAYRBN010000107">
    <property type="protein sequence ID" value="KAL2726316.1"/>
    <property type="molecule type" value="Genomic_DNA"/>
</dbReference>
<reference evidence="3 4" key="1">
    <citation type="journal article" date="2024" name="Ann. Entomol. Soc. Am.">
        <title>Genomic analyses of the southern and eastern yellowjacket wasps (Hymenoptera: Vespidae) reveal evolutionary signatures of social life.</title>
        <authorList>
            <person name="Catto M.A."/>
            <person name="Caine P.B."/>
            <person name="Orr S.E."/>
            <person name="Hunt B.G."/>
            <person name="Goodisman M.A.D."/>
        </authorList>
    </citation>
    <scope>NUCLEOTIDE SEQUENCE [LARGE SCALE GENOMIC DNA]</scope>
    <source>
        <strain evidence="3">232</strain>
        <tissue evidence="3">Head and thorax</tissue>
    </source>
</reference>
<keyword evidence="4" id="KW-1185">Reference proteome</keyword>
<dbReference type="EMBL" id="JAYRBN010000063">
    <property type="protein sequence ID" value="KAL2738056.1"/>
    <property type="molecule type" value="Genomic_DNA"/>
</dbReference>
<dbReference type="EMBL" id="JAYRBN010000002">
    <property type="protein sequence ID" value="KAL2751609.1"/>
    <property type="molecule type" value="Genomic_DNA"/>
</dbReference>
<comment type="caution">
    <text evidence="3">The sequence shown here is derived from an EMBL/GenBank/DDBJ whole genome shotgun (WGS) entry which is preliminary data.</text>
</comment>